<gene>
    <name evidence="2" type="primary">Piso0_002297</name>
    <name evidence="2" type="ORF">GNLVRS01_PISO0I07136g</name>
</gene>
<dbReference type="OMA" id="PYYNFIN"/>
<evidence type="ECO:0000256" key="1">
    <source>
        <dbReference type="SAM" id="MobiDB-lite"/>
    </source>
</evidence>
<dbReference type="OrthoDB" id="4015271at2759"/>
<dbReference type="EMBL" id="FO082051">
    <property type="protein sequence ID" value="CCE81635.1"/>
    <property type="molecule type" value="Genomic_DNA"/>
</dbReference>
<protein>
    <submittedName>
        <fullName evidence="2">Piso0_002297 protein</fullName>
    </submittedName>
</protein>
<feature type="compositionally biased region" description="Polar residues" evidence="1">
    <location>
        <begin position="756"/>
        <end position="766"/>
    </location>
</feature>
<dbReference type="Proteomes" id="UP000005222">
    <property type="component" value="Chromosome I"/>
</dbReference>
<keyword evidence="3" id="KW-1185">Reference proteome</keyword>
<dbReference type="HOGENOM" id="CLU_018775_0_0_1"/>
<proteinExistence type="predicted"/>
<name>G8YEN6_PICSO</name>
<dbReference type="InParanoid" id="G8YEN6"/>
<accession>G8YEN6</accession>
<reference evidence="2 3" key="1">
    <citation type="journal article" date="2012" name="G3 (Bethesda)">
        <title>Pichia sorbitophila, an interspecies yeast hybrid reveals early steps of genome resolution following polyploidization.</title>
        <authorList>
            <person name="Leh Louis V."/>
            <person name="Despons L."/>
            <person name="Friedrich A."/>
            <person name="Martin T."/>
            <person name="Durrens P."/>
            <person name="Casaregola S."/>
            <person name="Neuveglise C."/>
            <person name="Fairhead C."/>
            <person name="Marck C."/>
            <person name="Cruz J.A."/>
            <person name="Straub M.L."/>
            <person name="Kugler V."/>
            <person name="Sacerdot C."/>
            <person name="Uzunov Z."/>
            <person name="Thierry A."/>
            <person name="Weiss S."/>
            <person name="Bleykasten C."/>
            <person name="De Montigny J."/>
            <person name="Jacques N."/>
            <person name="Jung P."/>
            <person name="Lemaire M."/>
            <person name="Mallet S."/>
            <person name="Morel G."/>
            <person name="Richard G.F."/>
            <person name="Sarkar A."/>
            <person name="Savel G."/>
            <person name="Schacherer J."/>
            <person name="Seret M.L."/>
            <person name="Talla E."/>
            <person name="Samson G."/>
            <person name="Jubin C."/>
            <person name="Poulain J."/>
            <person name="Vacherie B."/>
            <person name="Barbe V."/>
            <person name="Pelletier E."/>
            <person name="Sherman D.J."/>
            <person name="Westhof E."/>
            <person name="Weissenbach J."/>
            <person name="Baret P.V."/>
            <person name="Wincker P."/>
            <person name="Gaillardin C."/>
            <person name="Dujon B."/>
            <person name="Souciet J.L."/>
        </authorList>
    </citation>
    <scope>NUCLEOTIDE SEQUENCE [LARGE SCALE GENOMIC DNA]</scope>
    <source>
        <strain evidence="3">ATCC MYA-4447 / BCRC 22081 / CBS 7064 / NBRC 10061 / NRRL Y-12695</strain>
    </source>
</reference>
<feature type="region of interest" description="Disordered" evidence="1">
    <location>
        <begin position="755"/>
        <end position="775"/>
    </location>
</feature>
<dbReference type="AlphaFoldDB" id="G8YEN6"/>
<dbReference type="eggNOG" id="ENOG502RAAP">
    <property type="taxonomic scope" value="Eukaryota"/>
</dbReference>
<evidence type="ECO:0000313" key="2">
    <source>
        <dbReference type="EMBL" id="CCE81635.1"/>
    </source>
</evidence>
<evidence type="ECO:0000313" key="3">
    <source>
        <dbReference type="Proteomes" id="UP000005222"/>
    </source>
</evidence>
<organism evidence="2 3">
    <name type="scientific">Pichia sorbitophila (strain ATCC MYA-4447 / BCRC 22081 / CBS 7064 / NBRC 10061 / NRRL Y-12695)</name>
    <name type="common">Hybrid yeast</name>
    <dbReference type="NCBI Taxonomy" id="559304"/>
    <lineage>
        <taxon>Eukaryota</taxon>
        <taxon>Fungi</taxon>
        <taxon>Dikarya</taxon>
        <taxon>Ascomycota</taxon>
        <taxon>Saccharomycotina</taxon>
        <taxon>Pichiomycetes</taxon>
        <taxon>Debaryomycetaceae</taxon>
        <taxon>Millerozyma</taxon>
    </lineage>
</organism>
<dbReference type="STRING" id="559304.G8YEN6"/>
<sequence length="839" mass="98376">MSFRHFPMVKTCKAFYFNITHLKPSSRRPAFKSVVHPFSTNVQLLDASYSNWLLKTSKSIPSKIFRPVKYTAREGDSTGKNSHHAFKNMTALCLQTKSDSGFGIQGVLEESDSTDRNEHFRDILELAFSKQFSALRDKIKEMHDTYGTIEPDIMNTVFSIVTSDMPSRETLPNDDILEEPMYMHRNKIGLNSEYYKFLQHSVPQLHSLHRSYEHMLSSNKQFQENYIWLCYHQNDVDSLQRLIYMYLKNSEYNSKVLGYILSCFALNYEVEFAKNVFQNLLALNKEMSPLVLDVLTSNFIKIGSLFENTVNVFYSWVNTPNTRKPYPETVARLLGEYYRYGRPDETQSFITYIDTFGYSHHHRIDTVGLKYKIINRQPYSLKKRVTKGDFQEIRDISNALEGRRNEKICFYYSLMEVFCKYSNVRDIEYLIRFMKEDGIMLDKSFHYLISMHFVYNAKFFQLIHYIDTISKEIKFDEVFLSYIYEGFVSTFPHHASLFASEFSKWITSTPALPDDNKDSLRSYFQLKKQKSQYIPYTMKKDILDTRKYDSLDWKELNSLKEENSADCPLLDQVTFRVTRGFKDVLRKGVKPDIKVLEETFRKSNKGQRQSIWEILRLIRASKQITTKFKIIEIQSHPSASSLMSFYEAENSNLNANNRITAARIFFNNRLFAQAEQLLEKVDPEEMNDRAKMIWLNLSLRNYLDSNKLSNMVHTVEHFPINDIVLSPYINTQCCYIEKNIKKKLVKEQSKKDRYLTSYTDNSNPSSPKAYAENDPAHRNDFAHASTVEGLKTALHTVRGLIGDIQIRLSKDKLDIRNEIDGMFKFLDKWITSGDDKRKI</sequence>